<reference evidence="2" key="1">
    <citation type="submission" date="2016-10" db="EMBL/GenBank/DDBJ databases">
        <authorList>
            <person name="Varghese N."/>
            <person name="Submissions S."/>
        </authorList>
    </citation>
    <scope>NUCLEOTIDE SEQUENCE [LARGE SCALE GENOMIC DNA]</scope>
    <source>
        <strain evidence="2">DSM 6150</strain>
    </source>
</reference>
<evidence type="ECO:0000313" key="1">
    <source>
        <dbReference type="EMBL" id="SFN03600.1"/>
    </source>
</evidence>
<dbReference type="AlphaFoldDB" id="A0A1I4VQZ0"/>
<evidence type="ECO:0008006" key="3">
    <source>
        <dbReference type="Google" id="ProtNLM"/>
    </source>
</evidence>
<dbReference type="InterPro" id="IPR022541">
    <property type="entry name" value="YhfG"/>
</dbReference>
<protein>
    <recommendedName>
        <fullName evidence="3">DUF2559 domain-containing protein</fullName>
    </recommendedName>
</protein>
<keyword evidence="2" id="KW-1185">Reference proteome</keyword>
<dbReference type="STRING" id="83765.SAMN05660284_00333"/>
<proteinExistence type="predicted"/>
<dbReference type="EMBL" id="FOVE01000002">
    <property type="protein sequence ID" value="SFN03600.1"/>
    <property type="molecule type" value="Genomic_DNA"/>
</dbReference>
<organism evidence="1 2">
    <name type="scientific">Formivibrio citricus</name>
    <dbReference type="NCBI Taxonomy" id="83765"/>
    <lineage>
        <taxon>Bacteria</taxon>
        <taxon>Pseudomonadati</taxon>
        <taxon>Pseudomonadota</taxon>
        <taxon>Betaproteobacteria</taxon>
        <taxon>Neisseriales</taxon>
        <taxon>Chitinibacteraceae</taxon>
        <taxon>Formivibrio</taxon>
    </lineage>
</organism>
<evidence type="ECO:0000313" key="2">
    <source>
        <dbReference type="Proteomes" id="UP000242869"/>
    </source>
</evidence>
<sequence>MVSFKSKRAFVAQNRLVNYQASLRLEGLAGSVPVVSTPAEVEAKKKELLSKYRRGE</sequence>
<dbReference type="Proteomes" id="UP000242869">
    <property type="component" value="Unassembled WGS sequence"/>
</dbReference>
<accession>A0A1I4VQZ0</accession>
<dbReference type="Pfam" id="PF10832">
    <property type="entry name" value="YhfG"/>
    <property type="match status" value="1"/>
</dbReference>
<name>A0A1I4VQZ0_9NEIS</name>
<gene>
    <name evidence="1" type="ORF">SAMN05660284_00333</name>
</gene>